<dbReference type="AlphaFoldDB" id="A0A6A6LLI4"/>
<organism evidence="2 3">
    <name type="scientific">Hevea brasiliensis</name>
    <name type="common">Para rubber tree</name>
    <name type="synonym">Siphonia brasiliensis</name>
    <dbReference type="NCBI Taxonomy" id="3981"/>
    <lineage>
        <taxon>Eukaryota</taxon>
        <taxon>Viridiplantae</taxon>
        <taxon>Streptophyta</taxon>
        <taxon>Embryophyta</taxon>
        <taxon>Tracheophyta</taxon>
        <taxon>Spermatophyta</taxon>
        <taxon>Magnoliopsida</taxon>
        <taxon>eudicotyledons</taxon>
        <taxon>Gunneridae</taxon>
        <taxon>Pentapetalae</taxon>
        <taxon>rosids</taxon>
        <taxon>fabids</taxon>
        <taxon>Malpighiales</taxon>
        <taxon>Euphorbiaceae</taxon>
        <taxon>Crotonoideae</taxon>
        <taxon>Micrandreae</taxon>
        <taxon>Hevea</taxon>
    </lineage>
</organism>
<dbReference type="EMBL" id="JAAGAX010000010">
    <property type="protein sequence ID" value="KAF2302290.1"/>
    <property type="molecule type" value="Genomic_DNA"/>
</dbReference>
<feature type="domain" description="F-box protein At3g26010-like beta-propeller" evidence="1">
    <location>
        <begin position="108"/>
        <end position="236"/>
    </location>
</feature>
<keyword evidence="3" id="KW-1185">Reference proteome</keyword>
<dbReference type="Pfam" id="PF24750">
    <property type="entry name" value="b-prop_At3g26010-like"/>
    <property type="match status" value="1"/>
</dbReference>
<dbReference type="InterPro" id="IPR017451">
    <property type="entry name" value="F-box-assoc_interact_dom"/>
</dbReference>
<dbReference type="PANTHER" id="PTHR35546">
    <property type="entry name" value="F-BOX PROTEIN INTERACTION DOMAIN PROTEIN-RELATED"/>
    <property type="match status" value="1"/>
</dbReference>
<sequence length="355" mass="39808">MDRGKKPTTFFANRNNKIYMDLKDIIRENTLRYLPAKSLRRCTSVCREWKLYISTPFFAHNQSNSFHDLSGFFCQSHSSQPSFISLDPIAYGVPDPSLKFLPEPVDIRCSSNGLLCCQGRTGYKAYYICNPVIQQWKKLPKPDANHGCDPALVLVFEPSLLNFVADYKLICAFQSDLDGYEFDIYSSAEGSWRTSGEICFGNRQIVPSTGVHVDGIVYWQSRSTVVAFDLTSERSTLIYSYSSGSLGKVNGKLCSASIQGSKLTIAELSNPYTNTMQMHSKTRAWSVKNVTLNDSVFAGQTDQKSVLFIGGKIVVIRLGSTLISYDTRTNDIKQLATEVDYDPRMIPYVNSLVEV</sequence>
<accession>A0A6A6LLI4</accession>
<reference evidence="2 3" key="1">
    <citation type="journal article" date="2020" name="Mol. Plant">
        <title>The Chromosome-Based Rubber Tree Genome Provides New Insights into Spurge Genome Evolution and Rubber Biosynthesis.</title>
        <authorList>
            <person name="Liu J."/>
            <person name="Shi C."/>
            <person name="Shi C.C."/>
            <person name="Li W."/>
            <person name="Zhang Q.J."/>
            <person name="Zhang Y."/>
            <person name="Li K."/>
            <person name="Lu H.F."/>
            <person name="Shi C."/>
            <person name="Zhu S.T."/>
            <person name="Xiao Z.Y."/>
            <person name="Nan H."/>
            <person name="Yue Y."/>
            <person name="Zhu X.G."/>
            <person name="Wu Y."/>
            <person name="Hong X.N."/>
            <person name="Fan G.Y."/>
            <person name="Tong Y."/>
            <person name="Zhang D."/>
            <person name="Mao C.L."/>
            <person name="Liu Y.L."/>
            <person name="Hao S.J."/>
            <person name="Liu W.Q."/>
            <person name="Lv M.Q."/>
            <person name="Zhang H.B."/>
            <person name="Liu Y."/>
            <person name="Hu-Tang G.R."/>
            <person name="Wang J.P."/>
            <person name="Wang J.H."/>
            <person name="Sun Y.H."/>
            <person name="Ni S.B."/>
            <person name="Chen W.B."/>
            <person name="Zhang X.C."/>
            <person name="Jiao Y.N."/>
            <person name="Eichler E.E."/>
            <person name="Li G.H."/>
            <person name="Liu X."/>
            <person name="Gao L.Z."/>
        </authorList>
    </citation>
    <scope>NUCLEOTIDE SEQUENCE [LARGE SCALE GENOMIC DNA]</scope>
    <source>
        <strain evidence="3">cv. GT1</strain>
        <tissue evidence="2">Leaf</tissue>
    </source>
</reference>
<dbReference type="SUPFAM" id="SSF81383">
    <property type="entry name" value="F-box domain"/>
    <property type="match status" value="1"/>
</dbReference>
<proteinExistence type="predicted"/>
<name>A0A6A6LLI4_HEVBR</name>
<dbReference type="InterPro" id="IPR055290">
    <property type="entry name" value="At3g26010-like"/>
</dbReference>
<comment type="caution">
    <text evidence="2">The sequence shown here is derived from an EMBL/GenBank/DDBJ whole genome shotgun (WGS) entry which is preliminary data.</text>
</comment>
<dbReference type="Proteomes" id="UP000467840">
    <property type="component" value="Chromosome 4"/>
</dbReference>
<dbReference type="InterPro" id="IPR036047">
    <property type="entry name" value="F-box-like_dom_sf"/>
</dbReference>
<dbReference type="NCBIfam" id="TIGR01640">
    <property type="entry name" value="F_box_assoc_1"/>
    <property type="match status" value="1"/>
</dbReference>
<dbReference type="InterPro" id="IPR056592">
    <property type="entry name" value="Beta-prop_At3g26010-like"/>
</dbReference>
<evidence type="ECO:0000259" key="1">
    <source>
        <dbReference type="Pfam" id="PF24750"/>
    </source>
</evidence>
<protein>
    <recommendedName>
        <fullName evidence="1">F-box protein At3g26010-like beta-propeller domain-containing protein</fullName>
    </recommendedName>
</protein>
<dbReference type="PANTHER" id="PTHR35546:SF100">
    <property type="entry name" value="F-BOX DOMAIN-CONTAINING PROTEIN"/>
    <property type="match status" value="1"/>
</dbReference>
<gene>
    <name evidence="2" type="ORF">GH714_033997</name>
</gene>
<evidence type="ECO:0000313" key="2">
    <source>
        <dbReference type="EMBL" id="KAF2302290.1"/>
    </source>
</evidence>
<evidence type="ECO:0000313" key="3">
    <source>
        <dbReference type="Proteomes" id="UP000467840"/>
    </source>
</evidence>